<dbReference type="InterPro" id="IPR036779">
    <property type="entry name" value="LysM_dom_sf"/>
</dbReference>
<feature type="compositionally biased region" description="Low complexity" evidence="1">
    <location>
        <begin position="141"/>
        <end position="165"/>
    </location>
</feature>
<keyword evidence="2" id="KW-0732">Signal</keyword>
<dbReference type="InterPro" id="IPR020012">
    <property type="entry name" value="LysM_FimV"/>
</dbReference>
<feature type="region of interest" description="Disordered" evidence="1">
    <location>
        <begin position="370"/>
        <end position="495"/>
    </location>
</feature>
<evidence type="ECO:0000313" key="5">
    <source>
        <dbReference type="Proteomes" id="UP000031631"/>
    </source>
</evidence>
<dbReference type="PROSITE" id="PS51782">
    <property type="entry name" value="LYSM"/>
    <property type="match status" value="1"/>
</dbReference>
<evidence type="ECO:0000256" key="1">
    <source>
        <dbReference type="SAM" id="MobiDB-lite"/>
    </source>
</evidence>
<dbReference type="KEGG" id="tbn:TBH_C1287"/>
<feature type="compositionally biased region" description="Acidic residues" evidence="1">
    <location>
        <begin position="385"/>
        <end position="414"/>
    </location>
</feature>
<feature type="compositionally biased region" description="Low complexity" evidence="1">
    <location>
        <begin position="415"/>
        <end position="438"/>
    </location>
</feature>
<protein>
    <recommendedName>
        <fullName evidence="3">LysM domain-containing protein</fullName>
    </recommendedName>
</protein>
<gene>
    <name evidence="4" type="ORF">TBH_C1287</name>
</gene>
<dbReference type="Gene3D" id="1.25.40.10">
    <property type="entry name" value="Tetratricopeptide repeat domain"/>
    <property type="match status" value="1"/>
</dbReference>
<keyword evidence="5" id="KW-1185">Reference proteome</keyword>
<sequence>MVRKLALAVSLAVGTLPMSVYALGLGDMTTHSALNEKFKADIALISVKKGQIDTLKATLAPAAVFNRLGVERTLFLSRLKFRPMRLKNGKAVIRVTSSEPIREPFLDFFIKLDWPNGQAVKEYTALLDPPSLTRRRAEKIAAASAQSSGGTAARSGDNQSAARAASRPRRTASDGEYGPVAANETLWEIADDLRPQGISVHQMMMALYKANPQAFLNNNINMLKKGQVLRVPGADEITIGRTEAVAEFQQQISGAIPPAVSESASAATEAAETRAEEATSSEEAGKLQIASATEEPKEIGQAASDLEVEAGSTDLRQQMLILEEQAETARQEATLMRSQVEELQQQLSDTQRLLELKDEELARLQEGMAETNEAEAAVENGASEAESEAETDVSAENPLDEAEEAVEPATEEPATEGAGTEATTPGETVTEEAAVVEETTGDNTDALVETESVSEEADTVPPAAKAETPAAAEEPAAREEAPAVAAQPEPAKEPSLMEDPMAWIQNNMMIAGGAAGALILAILALLLGRRKKEEQGPVVTAAGEMGESVDQESILMEEESSLADTVADHMAAGNIGDTSFLSEYSTEEFKGLQEDTAEVDPVSEADVYIAYGRYQQAEEILREAMDSGNDSAAVKYKMLEVYYATQKKDQFNALAEEMVDSGQYEEDPKAWEHIQTMGRDLDKSNPLFAAGVAAAGADAAAAVSDADSGVGEDSELSLDLSTLAEEVDSALSADSEPLEGFSELDLDFSKLDTDDGATAADDEAAQAESVLDDVNNDDMALGETELHTELLDISDIGDVNVGTTNLDEALADLSGDLEGVMADSQILDEPLDLEDERFSNLEDGLSPDSQISGLEDDLNVSSAMEEDSIIGDEVETKLELARAFMEIGDADGARGILQEVEEDGTPEQKEIASELLTQLKN</sequence>
<dbReference type="Proteomes" id="UP000031631">
    <property type="component" value="Chromosome"/>
</dbReference>
<evidence type="ECO:0000313" key="4">
    <source>
        <dbReference type="EMBL" id="BAO44212.1"/>
    </source>
</evidence>
<dbReference type="OrthoDB" id="5298707at2"/>
<feature type="chain" id="PRO_5030863286" description="LysM domain-containing protein" evidence="2">
    <location>
        <begin position="23"/>
        <end position="921"/>
    </location>
</feature>
<organism evidence="4 5">
    <name type="scientific">Thiolapillus brandeum</name>
    <dbReference type="NCBI Taxonomy" id="1076588"/>
    <lineage>
        <taxon>Bacteria</taxon>
        <taxon>Pseudomonadati</taxon>
        <taxon>Pseudomonadota</taxon>
        <taxon>Gammaproteobacteria</taxon>
        <taxon>Chromatiales</taxon>
        <taxon>Sedimenticolaceae</taxon>
        <taxon>Thiolapillus</taxon>
    </lineage>
</organism>
<evidence type="ECO:0000259" key="3">
    <source>
        <dbReference type="PROSITE" id="PS51782"/>
    </source>
</evidence>
<dbReference type="InterPro" id="IPR020011">
    <property type="entry name" value="FimV_C"/>
</dbReference>
<feature type="compositionally biased region" description="Low complexity" evidence="1">
    <location>
        <begin position="461"/>
        <end position="474"/>
    </location>
</feature>
<dbReference type="Gene3D" id="3.10.350.10">
    <property type="entry name" value="LysM domain"/>
    <property type="match status" value="1"/>
</dbReference>
<reference evidence="4 5" key="1">
    <citation type="journal article" date="2014" name="PLoS ONE">
        <title>Physiological and genomic features of a novel sulfur-oxidizing gammaproteobacterium belonging to a previously uncultivated symbiotic lineage isolated from a hydrothermal vent.</title>
        <authorList>
            <person name="Nunoura T."/>
            <person name="Takaki Y."/>
            <person name="Kazama H."/>
            <person name="Kakuta J."/>
            <person name="Shimamura S."/>
            <person name="Makita H."/>
            <person name="Hirai M."/>
            <person name="Miyazaki M."/>
            <person name="Takai K."/>
        </authorList>
    </citation>
    <scope>NUCLEOTIDE SEQUENCE [LARGE SCALE GENOMIC DNA]</scope>
    <source>
        <strain evidence="4 5">Hiromi1</strain>
    </source>
</reference>
<proteinExistence type="predicted"/>
<feature type="region of interest" description="Disordered" evidence="1">
    <location>
        <begin position="138"/>
        <end position="178"/>
    </location>
</feature>
<accession>A0A7U6JHW2</accession>
<dbReference type="NCBIfam" id="TIGR03505">
    <property type="entry name" value="FimV_core"/>
    <property type="match status" value="1"/>
</dbReference>
<dbReference type="InterPro" id="IPR038440">
    <property type="entry name" value="FimV_C_sf"/>
</dbReference>
<dbReference type="NCBIfam" id="TIGR03504">
    <property type="entry name" value="FimV_Cterm"/>
    <property type="match status" value="1"/>
</dbReference>
<dbReference type="EMBL" id="AP012273">
    <property type="protein sequence ID" value="BAO44212.1"/>
    <property type="molecule type" value="Genomic_DNA"/>
</dbReference>
<evidence type="ECO:0000256" key="2">
    <source>
        <dbReference type="SAM" id="SignalP"/>
    </source>
</evidence>
<dbReference type="InterPro" id="IPR057840">
    <property type="entry name" value="FimV_N"/>
</dbReference>
<dbReference type="CDD" id="cd00118">
    <property type="entry name" value="LysM"/>
    <property type="match status" value="1"/>
</dbReference>
<feature type="region of interest" description="Disordered" evidence="1">
    <location>
        <begin position="902"/>
        <end position="921"/>
    </location>
</feature>
<dbReference type="Gene3D" id="1.20.58.2200">
    <property type="match status" value="1"/>
</dbReference>
<name>A0A7U6JHW2_9GAMM</name>
<feature type="compositionally biased region" description="Low complexity" evidence="1">
    <location>
        <begin position="370"/>
        <end position="384"/>
    </location>
</feature>
<dbReference type="InterPro" id="IPR011990">
    <property type="entry name" value="TPR-like_helical_dom_sf"/>
</dbReference>
<dbReference type="InterPro" id="IPR018392">
    <property type="entry name" value="LysM"/>
</dbReference>
<dbReference type="Pfam" id="PF25800">
    <property type="entry name" value="FimV_N"/>
    <property type="match status" value="1"/>
</dbReference>
<feature type="domain" description="LysM" evidence="3">
    <location>
        <begin position="176"/>
        <end position="231"/>
    </location>
</feature>
<dbReference type="AlphaFoldDB" id="A0A7U6JHW2"/>
<feature type="signal peptide" evidence="2">
    <location>
        <begin position="1"/>
        <end position="22"/>
    </location>
</feature>